<comment type="caution">
    <text evidence="10">The sequence shown here is derived from an EMBL/GenBank/DDBJ whole genome shotgun (WGS) entry which is preliminary data.</text>
</comment>
<dbReference type="SUPFAM" id="SSF52540">
    <property type="entry name" value="P-loop containing nucleoside triphosphate hydrolases"/>
    <property type="match status" value="1"/>
</dbReference>
<keyword evidence="5" id="KW-0067">ATP-binding</keyword>
<dbReference type="Gene3D" id="3.40.50.300">
    <property type="entry name" value="P-loop containing nucleotide triphosphate hydrolases"/>
    <property type="match status" value="1"/>
</dbReference>
<evidence type="ECO:0000256" key="1">
    <source>
        <dbReference type="ARBA" id="ARBA00004141"/>
    </source>
</evidence>
<dbReference type="OrthoDB" id="6500128at2759"/>
<evidence type="ECO:0000256" key="3">
    <source>
        <dbReference type="ARBA" id="ARBA00022692"/>
    </source>
</evidence>
<dbReference type="PANTHER" id="PTHR24223">
    <property type="entry name" value="ATP-BINDING CASSETTE SUB-FAMILY C"/>
    <property type="match status" value="1"/>
</dbReference>
<dbReference type="Pfam" id="PF00664">
    <property type="entry name" value="ABC_membrane"/>
    <property type="match status" value="1"/>
</dbReference>
<sequence length="318" mass="35332">MQVHSSGEIANFMNIDAGRIGSFSAFVHDWWKVLIQIVLGLLNLYKNVGLASVAAFIAAVLVMLANVPAAKQQERLLMKLMESKDGRMTTTSEILRNMKILKLQGWEMKFLSKIVVHRKTEEGWLKKFQLVIAMITLINNAGPIFVSVATFRACVIMRIPLESGRVLSAIATIRILQEPILGLPQTISMAAQTRVSLDRIASYLHLNDLQMDMIEKLPSTSKVAVEINNGCFSWDSSSTPTLRDVNFQVFHGMRVGVCGTVGLGKSSLLSCVLGEMYKVSSTIKLLRGRKAYVAQSPWIQSGNIEENILFGKEMDREV</sequence>
<feature type="transmembrane region" description="Helical" evidence="8">
    <location>
        <begin position="128"/>
        <end position="151"/>
    </location>
</feature>
<evidence type="ECO:0000313" key="10">
    <source>
        <dbReference type="EMBL" id="KAF9593793.1"/>
    </source>
</evidence>
<comment type="subcellular location">
    <subcellularLocation>
        <location evidence="1">Membrane</location>
        <topology evidence="1">Multi-pass membrane protein</topology>
    </subcellularLocation>
</comment>
<dbReference type="Pfam" id="PF00005">
    <property type="entry name" value="ABC_tran"/>
    <property type="match status" value="1"/>
</dbReference>
<protein>
    <recommendedName>
        <fullName evidence="9">ABC transmembrane type-1 domain-containing protein</fullName>
    </recommendedName>
</protein>
<dbReference type="InterPro" id="IPR036640">
    <property type="entry name" value="ABC1_TM_sf"/>
</dbReference>
<dbReference type="InterPro" id="IPR003439">
    <property type="entry name" value="ABC_transporter-like_ATP-bd"/>
</dbReference>
<evidence type="ECO:0000313" key="11">
    <source>
        <dbReference type="Proteomes" id="UP000631114"/>
    </source>
</evidence>
<accession>A0A835H8Z2</accession>
<organism evidence="10 11">
    <name type="scientific">Coptis chinensis</name>
    <dbReference type="NCBI Taxonomy" id="261450"/>
    <lineage>
        <taxon>Eukaryota</taxon>
        <taxon>Viridiplantae</taxon>
        <taxon>Streptophyta</taxon>
        <taxon>Embryophyta</taxon>
        <taxon>Tracheophyta</taxon>
        <taxon>Spermatophyta</taxon>
        <taxon>Magnoliopsida</taxon>
        <taxon>Ranunculales</taxon>
        <taxon>Ranunculaceae</taxon>
        <taxon>Coptidoideae</taxon>
        <taxon>Coptis</taxon>
    </lineage>
</organism>
<gene>
    <name evidence="10" type="ORF">IFM89_025502</name>
</gene>
<keyword evidence="11" id="KW-1185">Reference proteome</keyword>
<keyword evidence="6 8" id="KW-1133">Transmembrane helix</keyword>
<proteinExistence type="predicted"/>
<dbReference type="GO" id="GO:0016020">
    <property type="term" value="C:membrane"/>
    <property type="evidence" value="ECO:0007669"/>
    <property type="project" value="UniProtKB-SubCell"/>
</dbReference>
<evidence type="ECO:0000259" key="9">
    <source>
        <dbReference type="PROSITE" id="PS50929"/>
    </source>
</evidence>
<evidence type="ECO:0000256" key="7">
    <source>
        <dbReference type="ARBA" id="ARBA00023136"/>
    </source>
</evidence>
<evidence type="ECO:0000256" key="4">
    <source>
        <dbReference type="ARBA" id="ARBA00022741"/>
    </source>
</evidence>
<keyword evidence="4" id="KW-0547">Nucleotide-binding</keyword>
<dbReference type="GO" id="GO:0005524">
    <property type="term" value="F:ATP binding"/>
    <property type="evidence" value="ECO:0007669"/>
    <property type="project" value="UniProtKB-KW"/>
</dbReference>
<keyword evidence="7 8" id="KW-0472">Membrane</keyword>
<evidence type="ECO:0000256" key="6">
    <source>
        <dbReference type="ARBA" id="ARBA00022989"/>
    </source>
</evidence>
<evidence type="ECO:0000256" key="8">
    <source>
        <dbReference type="SAM" id="Phobius"/>
    </source>
</evidence>
<dbReference type="Proteomes" id="UP000631114">
    <property type="component" value="Unassembled WGS sequence"/>
</dbReference>
<dbReference type="FunFam" id="1.20.1560.10:FF:000003">
    <property type="entry name" value="ABC transporter C family member 10"/>
    <property type="match status" value="1"/>
</dbReference>
<reference evidence="10 11" key="1">
    <citation type="submission" date="2020-10" db="EMBL/GenBank/DDBJ databases">
        <title>The Coptis chinensis genome and diversification of protoberbering-type alkaloids.</title>
        <authorList>
            <person name="Wang B."/>
            <person name="Shu S."/>
            <person name="Song C."/>
            <person name="Liu Y."/>
        </authorList>
    </citation>
    <scope>NUCLEOTIDE SEQUENCE [LARGE SCALE GENOMIC DNA]</scope>
    <source>
        <strain evidence="10">HL-2020</strain>
        <tissue evidence="10">Leaf</tissue>
    </source>
</reference>
<feature type="domain" description="ABC transmembrane type-1" evidence="9">
    <location>
        <begin position="1"/>
        <end position="192"/>
    </location>
</feature>
<evidence type="ECO:0000256" key="5">
    <source>
        <dbReference type="ARBA" id="ARBA00022840"/>
    </source>
</evidence>
<dbReference type="SUPFAM" id="SSF90123">
    <property type="entry name" value="ABC transporter transmembrane region"/>
    <property type="match status" value="1"/>
</dbReference>
<keyword evidence="2" id="KW-0813">Transport</keyword>
<dbReference type="Gene3D" id="1.20.1560.10">
    <property type="entry name" value="ABC transporter type 1, transmembrane domain"/>
    <property type="match status" value="1"/>
</dbReference>
<dbReference type="InterPro" id="IPR050173">
    <property type="entry name" value="ABC_transporter_C-like"/>
</dbReference>
<dbReference type="EMBL" id="JADFTS010000008">
    <property type="protein sequence ID" value="KAF9593793.1"/>
    <property type="molecule type" value="Genomic_DNA"/>
</dbReference>
<evidence type="ECO:0000256" key="2">
    <source>
        <dbReference type="ARBA" id="ARBA00022448"/>
    </source>
</evidence>
<feature type="transmembrane region" description="Helical" evidence="8">
    <location>
        <begin position="48"/>
        <end position="69"/>
    </location>
</feature>
<dbReference type="InterPro" id="IPR044746">
    <property type="entry name" value="ABCC_6TM_D1"/>
</dbReference>
<dbReference type="GO" id="GO:0140359">
    <property type="term" value="F:ABC-type transporter activity"/>
    <property type="evidence" value="ECO:0007669"/>
    <property type="project" value="InterPro"/>
</dbReference>
<dbReference type="GO" id="GO:0016887">
    <property type="term" value="F:ATP hydrolysis activity"/>
    <property type="evidence" value="ECO:0007669"/>
    <property type="project" value="InterPro"/>
</dbReference>
<dbReference type="CDD" id="cd18579">
    <property type="entry name" value="ABC_6TM_ABCC_D1"/>
    <property type="match status" value="1"/>
</dbReference>
<name>A0A835H8Z2_9MAGN</name>
<dbReference type="InterPro" id="IPR027417">
    <property type="entry name" value="P-loop_NTPase"/>
</dbReference>
<dbReference type="AlphaFoldDB" id="A0A835H8Z2"/>
<dbReference type="PANTHER" id="PTHR24223:SF181">
    <property type="entry name" value="ABC TRANSPORTER C FAMILY MEMBER 3"/>
    <property type="match status" value="1"/>
</dbReference>
<keyword evidence="3 8" id="KW-0812">Transmembrane</keyword>
<dbReference type="PROSITE" id="PS50929">
    <property type="entry name" value="ABC_TM1F"/>
    <property type="match status" value="1"/>
</dbReference>
<dbReference type="InterPro" id="IPR011527">
    <property type="entry name" value="ABC1_TM_dom"/>
</dbReference>